<dbReference type="Proteomes" id="UP001140234">
    <property type="component" value="Unassembled WGS sequence"/>
</dbReference>
<keyword evidence="2" id="KW-1185">Reference proteome</keyword>
<proteinExistence type="predicted"/>
<name>A0ACC1JX75_9FUNG</name>
<comment type="caution">
    <text evidence="1">The sequence shown here is derived from an EMBL/GenBank/DDBJ whole genome shotgun (WGS) entry which is preliminary data.</text>
</comment>
<gene>
    <name evidence="1" type="ORF">IWQ57_003286</name>
</gene>
<evidence type="ECO:0000313" key="1">
    <source>
        <dbReference type="EMBL" id="KAJ2769019.1"/>
    </source>
</evidence>
<dbReference type="EMBL" id="JANBUJ010001032">
    <property type="protein sequence ID" value="KAJ2769019.1"/>
    <property type="molecule type" value="Genomic_DNA"/>
</dbReference>
<evidence type="ECO:0000313" key="2">
    <source>
        <dbReference type="Proteomes" id="UP001140234"/>
    </source>
</evidence>
<organism evidence="1 2">
    <name type="scientific">Coemansia nantahalensis</name>
    <dbReference type="NCBI Taxonomy" id="2789366"/>
    <lineage>
        <taxon>Eukaryota</taxon>
        <taxon>Fungi</taxon>
        <taxon>Fungi incertae sedis</taxon>
        <taxon>Zoopagomycota</taxon>
        <taxon>Kickxellomycotina</taxon>
        <taxon>Kickxellomycetes</taxon>
        <taxon>Kickxellales</taxon>
        <taxon>Kickxellaceae</taxon>
        <taxon>Coemansia</taxon>
    </lineage>
</organism>
<protein>
    <submittedName>
        <fullName evidence="1">Uncharacterized protein</fullName>
    </submittedName>
</protein>
<reference evidence="1" key="1">
    <citation type="submission" date="2022-07" db="EMBL/GenBank/DDBJ databases">
        <title>Phylogenomic reconstructions and comparative analyses of Kickxellomycotina fungi.</title>
        <authorList>
            <person name="Reynolds N.K."/>
            <person name="Stajich J.E."/>
            <person name="Barry K."/>
            <person name="Grigoriev I.V."/>
            <person name="Crous P."/>
            <person name="Smith M.E."/>
        </authorList>
    </citation>
    <scope>NUCLEOTIDE SEQUENCE</scope>
    <source>
        <strain evidence="1">CBS 109366</strain>
    </source>
</reference>
<sequence>MSLGLLQSAASALGTVIDLRVAKEGAGCVDMGVLRAIIGRLTHGTAFPDLPAAEAAAAEQGLAAMLERLLAGKIEARITSSAPLWRAMADFWFWRRDYRHCLDCYVKAYRCLSQLPQVAYAPPVFSDAAEAALDLVSMYENLGDRTQVVRSAPGAAAGGEGECKAAAVEQPVCADWRRQSQLLLRGLIGKAKESFDGTPAFLRLADALAALRQS</sequence>
<accession>A0ACC1JX75</accession>